<name>X6PBY7_RETFI</name>
<dbReference type="Proteomes" id="UP000023152">
    <property type="component" value="Unassembled WGS sequence"/>
</dbReference>
<proteinExistence type="predicted"/>
<dbReference type="EMBL" id="ASPP01001397">
    <property type="protein sequence ID" value="ETO35691.1"/>
    <property type="molecule type" value="Genomic_DNA"/>
</dbReference>
<dbReference type="OrthoDB" id="10682436at2759"/>
<reference evidence="1 2" key="1">
    <citation type="journal article" date="2013" name="Curr. Biol.">
        <title>The Genome of the Foraminiferan Reticulomyxa filosa.</title>
        <authorList>
            <person name="Glockner G."/>
            <person name="Hulsmann N."/>
            <person name="Schleicher M."/>
            <person name="Noegel A.A."/>
            <person name="Eichinger L."/>
            <person name="Gallinger C."/>
            <person name="Pawlowski J."/>
            <person name="Sierra R."/>
            <person name="Euteneuer U."/>
            <person name="Pillet L."/>
            <person name="Moustafa A."/>
            <person name="Platzer M."/>
            <person name="Groth M."/>
            <person name="Szafranski K."/>
            <person name="Schliwa M."/>
        </authorList>
    </citation>
    <scope>NUCLEOTIDE SEQUENCE [LARGE SCALE GENOMIC DNA]</scope>
</reference>
<evidence type="ECO:0000313" key="1">
    <source>
        <dbReference type="EMBL" id="ETO35691.1"/>
    </source>
</evidence>
<sequence length="434" mass="50340">MKKFEQELKEEIERNEEEFLEICNWRLESVKIDARYSHKSRWRQDERQEDGLQSTVSETELLHIQMKSDDVLFQPKHTYDFDIYLHHLLTRAHKMNSSFQYCMRGIFARCHGCKFVSGPIKGHERSKMKAQVDYRNSKFPKSAHIIDVVRCQVNFLSIVHLRDGLLHFEKELSKYLGHTLDVMRIKNGFEASTPRADVSTQALYSRRLNIAIPSEYKDIKVNIVYIHNDGESIVGEVQFLLDSMASWKQQQHQMYEISRQEEFIRGSLQQIRLNHFDFQLQLAGFNVSSLTPLMLFFPSSFATSQLILKRTGADGKNFVAQMANSSDIQFHCAHELLHSKRYIPEHVVQHQLLVPCKEGAFPLMYALWKQPSTRNIELFVPSSSSSSSSSAIPTIWHSTNTVSFFAFVYSIHSPPFYCCYCCENSIKCLALTLA</sequence>
<dbReference type="AlphaFoldDB" id="X6PBY7"/>
<organism evidence="1 2">
    <name type="scientific">Reticulomyxa filosa</name>
    <dbReference type="NCBI Taxonomy" id="46433"/>
    <lineage>
        <taxon>Eukaryota</taxon>
        <taxon>Sar</taxon>
        <taxon>Rhizaria</taxon>
        <taxon>Retaria</taxon>
        <taxon>Foraminifera</taxon>
        <taxon>Monothalamids</taxon>
        <taxon>Reticulomyxidae</taxon>
        <taxon>Reticulomyxa</taxon>
    </lineage>
</organism>
<gene>
    <name evidence="1" type="ORF">RFI_01368</name>
</gene>
<accession>X6PBY7</accession>
<protein>
    <submittedName>
        <fullName evidence="1">Uncharacterized protein</fullName>
    </submittedName>
</protein>
<evidence type="ECO:0000313" key="2">
    <source>
        <dbReference type="Proteomes" id="UP000023152"/>
    </source>
</evidence>
<comment type="caution">
    <text evidence="1">The sequence shown here is derived from an EMBL/GenBank/DDBJ whole genome shotgun (WGS) entry which is preliminary data.</text>
</comment>
<keyword evidence="2" id="KW-1185">Reference proteome</keyword>